<name>A0A023D0G8_ACIMT</name>
<dbReference type="InterPro" id="IPR035994">
    <property type="entry name" value="Nucleoside_phosphorylase_sf"/>
</dbReference>
<dbReference type="GO" id="GO:0003824">
    <property type="term" value="F:catalytic activity"/>
    <property type="evidence" value="ECO:0007669"/>
    <property type="project" value="InterPro"/>
</dbReference>
<dbReference type="GO" id="GO:0009116">
    <property type="term" value="P:nucleoside metabolic process"/>
    <property type="evidence" value="ECO:0007669"/>
    <property type="project" value="InterPro"/>
</dbReference>
<dbReference type="RefSeq" id="WP_042055064.1">
    <property type="nucleotide sequence ID" value="NZ_BAND01000002.1"/>
</dbReference>
<dbReference type="Gene3D" id="3.40.50.1580">
    <property type="entry name" value="Nucleoside phosphorylase domain"/>
    <property type="match status" value="1"/>
</dbReference>
<reference evidence="1 2" key="2">
    <citation type="journal article" date="2014" name="FEMS Microbiol. Lett.">
        <title>Draft genomic DNA sequence of the facultatively methylotrophic bacterium Acidomonas methanolica type strain MB58.</title>
        <authorList>
            <person name="Higashiura N."/>
            <person name="Hadano H."/>
            <person name="Hirakawa H."/>
            <person name="Matsutani M."/>
            <person name="Takabe S."/>
            <person name="Matsushita K."/>
            <person name="Azuma Y."/>
        </authorList>
    </citation>
    <scope>NUCLEOTIDE SEQUENCE [LARGE SCALE GENOMIC DNA]</scope>
    <source>
        <strain evidence="1 2">MB58</strain>
    </source>
</reference>
<reference evidence="2" key="1">
    <citation type="journal article" date="2014" name="FEMS Microbiol. Lett.">
        <title>Draft Genomic DNA Sequence of the Facultatively Methylotrophic Bacterium Acidomonas methanolica type strain MB58.</title>
        <authorList>
            <person name="Higashiura N."/>
            <person name="Hadano H."/>
            <person name="Hirakawa H."/>
            <person name="Matsutani M."/>
            <person name="Takabe S."/>
            <person name="Matsushita K."/>
            <person name="Azuma Y."/>
        </authorList>
    </citation>
    <scope>NUCLEOTIDE SEQUENCE [LARGE SCALE GENOMIC DNA]</scope>
    <source>
        <strain evidence="2">MB58</strain>
    </source>
</reference>
<dbReference type="OrthoDB" id="7357315at2"/>
<evidence type="ECO:0000313" key="2">
    <source>
        <dbReference type="Proteomes" id="UP000019760"/>
    </source>
</evidence>
<protein>
    <submittedName>
        <fullName evidence="1">Uncharacterized protein</fullName>
    </submittedName>
</protein>
<dbReference type="Proteomes" id="UP000019760">
    <property type="component" value="Unassembled WGS sequence"/>
</dbReference>
<evidence type="ECO:0000313" key="1">
    <source>
        <dbReference type="EMBL" id="GAJ27559.1"/>
    </source>
</evidence>
<sequence>MLGALVGLTAEAKILRDVFPAMPVAVSGATEAGARKGVAALRRNGATALLSFGCAAGLKPELGPGAILVPEWVESGGRRHEADPGLRRRFGAGRPGVVGGGMVHSPVIVATAAEKAALALRSGGAAVDMESGVVAESGLPFGVLRVVCDDAARDLPPVARDVLAGGRISPWRLMAGLARAPGQIGGLIALGRDAARARREIARFLRSVEMDSNRDIAGG</sequence>
<dbReference type="SUPFAM" id="SSF53167">
    <property type="entry name" value="Purine and uridine phosphorylases"/>
    <property type="match status" value="1"/>
</dbReference>
<keyword evidence="2" id="KW-1185">Reference proteome</keyword>
<dbReference type="AlphaFoldDB" id="A0A023D0G8"/>
<comment type="caution">
    <text evidence="1">The sequence shown here is derived from an EMBL/GenBank/DDBJ whole genome shotgun (WGS) entry which is preliminary data.</text>
</comment>
<organism evidence="1 2">
    <name type="scientific">Acidomonas methanolica NBRC 104435</name>
    <dbReference type="NCBI Taxonomy" id="1231351"/>
    <lineage>
        <taxon>Bacteria</taxon>
        <taxon>Pseudomonadati</taxon>
        <taxon>Pseudomonadota</taxon>
        <taxon>Alphaproteobacteria</taxon>
        <taxon>Acetobacterales</taxon>
        <taxon>Acetobacteraceae</taxon>
        <taxon>Acidomonas</taxon>
    </lineage>
</organism>
<proteinExistence type="predicted"/>
<gene>
    <name evidence="1" type="ORF">Amme_002_002</name>
</gene>
<dbReference type="EMBL" id="BAND01000002">
    <property type="protein sequence ID" value="GAJ27559.1"/>
    <property type="molecule type" value="Genomic_DNA"/>
</dbReference>
<accession>A0A023D0G8</accession>